<proteinExistence type="predicted"/>
<reference evidence="1 2" key="1">
    <citation type="submission" date="2024-06" db="EMBL/GenBank/DDBJ databases">
        <title>Genomic Encyclopedia of Type Strains, Phase IV (KMG-IV): sequencing the most valuable type-strain genomes for metagenomic binning, comparative biology and taxonomic classification.</title>
        <authorList>
            <person name="Goeker M."/>
        </authorList>
    </citation>
    <scope>NUCLEOTIDE SEQUENCE [LARGE SCALE GENOMIC DNA]</scope>
    <source>
        <strain evidence="1 2">DSM 29388</strain>
    </source>
</reference>
<dbReference type="RefSeq" id="WP_354509736.1">
    <property type="nucleotide sequence ID" value="NZ_JBEPMO010000013.1"/>
</dbReference>
<evidence type="ECO:0000313" key="1">
    <source>
        <dbReference type="EMBL" id="MET3732477.1"/>
    </source>
</evidence>
<organism evidence="1 2">
    <name type="scientific">Moheibacter stercoris</name>
    <dbReference type="NCBI Taxonomy" id="1628251"/>
    <lineage>
        <taxon>Bacteria</taxon>
        <taxon>Pseudomonadati</taxon>
        <taxon>Bacteroidota</taxon>
        <taxon>Flavobacteriia</taxon>
        <taxon>Flavobacteriales</taxon>
        <taxon>Weeksellaceae</taxon>
        <taxon>Moheibacter</taxon>
    </lineage>
</organism>
<evidence type="ECO:0008006" key="3">
    <source>
        <dbReference type="Google" id="ProtNLM"/>
    </source>
</evidence>
<keyword evidence="2" id="KW-1185">Reference proteome</keyword>
<sequence>MIKAQFDRVKNLQSKYGKEYDFNIFVYNKKWKKTQDEIDVILIGDNPGKKEALKNKFFNGGTKPIIKLIKKNLKKSNLKYLVLNKSNYFTPNTGELETILKSNSHKLSKEINKDIQANAQLVLDICETNPNVEIILFGNIKNTLSIQFLKSFKEIERNKIIYLKHPSFNHLGNQIALQYLKELNEEKPSPNILELFRKLKRK</sequence>
<dbReference type="Proteomes" id="UP001549146">
    <property type="component" value="Unassembled WGS sequence"/>
</dbReference>
<comment type="caution">
    <text evidence="1">The sequence shown here is derived from an EMBL/GenBank/DDBJ whole genome shotgun (WGS) entry which is preliminary data.</text>
</comment>
<evidence type="ECO:0000313" key="2">
    <source>
        <dbReference type="Proteomes" id="UP001549146"/>
    </source>
</evidence>
<protein>
    <recommendedName>
        <fullName evidence="3">Uracil DNA glycosylase superfamily protein</fullName>
    </recommendedName>
</protein>
<dbReference type="EMBL" id="JBEPMO010000013">
    <property type="protein sequence ID" value="MET3732477.1"/>
    <property type="molecule type" value="Genomic_DNA"/>
</dbReference>
<gene>
    <name evidence="1" type="ORF">ABID46_002066</name>
</gene>
<accession>A0ABV2LV88</accession>
<name>A0ABV2LV88_9FLAO</name>